<keyword evidence="1" id="KW-1003">Cell membrane</keyword>
<organism evidence="8 9">
    <name type="scientific">Paenibacillus cisolokensis</name>
    <dbReference type="NCBI Taxonomy" id="1658519"/>
    <lineage>
        <taxon>Bacteria</taxon>
        <taxon>Bacillati</taxon>
        <taxon>Bacillota</taxon>
        <taxon>Bacilli</taxon>
        <taxon>Bacillales</taxon>
        <taxon>Paenibacillaceae</taxon>
        <taxon>Paenibacillus</taxon>
    </lineage>
</organism>
<dbReference type="PROSITE" id="PS51257">
    <property type="entry name" value="PROKAR_LIPOPROTEIN"/>
    <property type="match status" value="1"/>
</dbReference>
<accession>A0ABQ4NDU0</accession>
<evidence type="ECO:0000256" key="1">
    <source>
        <dbReference type="ARBA" id="ARBA00022475"/>
    </source>
</evidence>
<name>A0ABQ4NDU0_9BACL</name>
<dbReference type="CDD" id="cd13580">
    <property type="entry name" value="PBP2_AlgQ_like_1"/>
    <property type="match status" value="1"/>
</dbReference>
<proteinExistence type="predicted"/>
<evidence type="ECO:0000256" key="4">
    <source>
        <dbReference type="ARBA" id="ARBA00023139"/>
    </source>
</evidence>
<dbReference type="InterPro" id="IPR050490">
    <property type="entry name" value="Bact_solute-bd_prot1"/>
</dbReference>
<evidence type="ECO:0000256" key="7">
    <source>
        <dbReference type="SAM" id="SignalP"/>
    </source>
</evidence>
<dbReference type="Proteomes" id="UP000680304">
    <property type="component" value="Unassembled WGS sequence"/>
</dbReference>
<keyword evidence="5" id="KW-0449">Lipoprotein</keyword>
<dbReference type="PANTHER" id="PTHR43649:SF33">
    <property type="entry name" value="POLYGALACTURONAN_RHAMNOGALACTURONAN-BINDING PROTEIN YTCQ"/>
    <property type="match status" value="1"/>
</dbReference>
<dbReference type="Gene3D" id="3.40.190.10">
    <property type="entry name" value="Periplasmic binding protein-like II"/>
    <property type="match status" value="3"/>
</dbReference>
<keyword evidence="4" id="KW-0564">Palmitate</keyword>
<dbReference type="SUPFAM" id="SSF53850">
    <property type="entry name" value="Periplasmic binding protein-like II"/>
    <property type="match status" value="1"/>
</dbReference>
<evidence type="ECO:0000313" key="8">
    <source>
        <dbReference type="EMBL" id="GIQ66398.1"/>
    </source>
</evidence>
<dbReference type="RefSeq" id="WP_244863749.1">
    <property type="nucleotide sequence ID" value="NZ_BOVJ01000180.1"/>
</dbReference>
<evidence type="ECO:0000256" key="3">
    <source>
        <dbReference type="ARBA" id="ARBA00023136"/>
    </source>
</evidence>
<feature type="signal peptide" evidence="7">
    <location>
        <begin position="1"/>
        <end position="23"/>
    </location>
</feature>
<sequence>MRKTAYVWVLLVLALSLAGCSQGKPEGQSNGPESSDAPADDNAKKVTITAMTFKYGDVPATDASRPGIKLINERFNIDYQLNMIPQGSYSEKVSAVLASGSLPDMIKFEGGDAWNRYPKFAAQGAFLQLDEFIDQYPNFKNVPDYVFEQFKVDGKIYAIPTYAPKAGFTIMVRKDWLDNLGLQVPTSYEELKQVALAFTKDDPDRNGKNDTYGIALGKDINPKLNMGTYWDPAAWYHKDEQGRFIPGTIGPGFRNTIQMLADLYKEGAVTKDFVALDWGNTNKEFYSGKAGIFIAAVNGMSEAYMEGLLAIHPDAQFVALEAFEAPDGSRGWTAGRGYSGFNVISAKVGKDPVKLKRILELLNFSRTFYPPDQRVPENEDYDWYLGKLGVAYDMVDGKAQFKDNAAADSLSPSQFLPDIPFPAKDTDNNYPAGYKLPIMQELTRKLETHHSESKWYANPNYVVMSPTEIAKGAELTQFLLDEQTKMITGQRPVSEWDQMVEEWKSKGGEDIIKEVNAAIRIKDASEAWMDER</sequence>
<dbReference type="InterPro" id="IPR006059">
    <property type="entry name" value="SBP"/>
</dbReference>
<dbReference type="PANTHER" id="PTHR43649">
    <property type="entry name" value="ARABINOSE-BINDING PROTEIN-RELATED"/>
    <property type="match status" value="1"/>
</dbReference>
<reference evidence="8 9" key="1">
    <citation type="submission" date="2021-04" db="EMBL/GenBank/DDBJ databases">
        <title>Draft genome sequence of Paenibacillus cisolokensis, LC2-13A.</title>
        <authorList>
            <person name="Uke A."/>
            <person name="Chhe C."/>
            <person name="Baramee S."/>
            <person name="Kosugi A."/>
        </authorList>
    </citation>
    <scope>NUCLEOTIDE SEQUENCE [LARGE SCALE GENOMIC DNA]</scope>
    <source>
        <strain evidence="8 9">LC2-13A</strain>
    </source>
</reference>
<feature type="chain" id="PRO_5045079773" evidence="7">
    <location>
        <begin position="24"/>
        <end position="532"/>
    </location>
</feature>
<keyword evidence="2 7" id="KW-0732">Signal</keyword>
<evidence type="ECO:0000256" key="5">
    <source>
        <dbReference type="ARBA" id="ARBA00023288"/>
    </source>
</evidence>
<evidence type="ECO:0000256" key="2">
    <source>
        <dbReference type="ARBA" id="ARBA00022729"/>
    </source>
</evidence>
<dbReference type="EMBL" id="BOVJ01000180">
    <property type="protein sequence ID" value="GIQ66398.1"/>
    <property type="molecule type" value="Genomic_DNA"/>
</dbReference>
<evidence type="ECO:0000256" key="6">
    <source>
        <dbReference type="SAM" id="MobiDB-lite"/>
    </source>
</evidence>
<comment type="caution">
    <text evidence="8">The sequence shown here is derived from an EMBL/GenBank/DDBJ whole genome shotgun (WGS) entry which is preliminary data.</text>
</comment>
<dbReference type="Pfam" id="PF01547">
    <property type="entry name" value="SBP_bac_1"/>
    <property type="match status" value="1"/>
</dbReference>
<evidence type="ECO:0000313" key="9">
    <source>
        <dbReference type="Proteomes" id="UP000680304"/>
    </source>
</evidence>
<keyword evidence="9" id="KW-1185">Reference proteome</keyword>
<protein>
    <submittedName>
        <fullName evidence="8">ABC transporter peptide-binding protein YtcQ</fullName>
    </submittedName>
</protein>
<keyword evidence="3" id="KW-0472">Membrane</keyword>
<feature type="region of interest" description="Disordered" evidence="6">
    <location>
        <begin position="22"/>
        <end position="41"/>
    </location>
</feature>
<gene>
    <name evidence="8" type="primary">ytcQ_5</name>
    <name evidence="8" type="ORF">PACILC2_49660</name>
</gene>